<dbReference type="Proteomes" id="UP000627573">
    <property type="component" value="Unassembled WGS sequence"/>
</dbReference>
<dbReference type="EMBL" id="JAECSB010000009">
    <property type="protein sequence ID" value="MBH5141077.1"/>
    <property type="molecule type" value="Genomic_DNA"/>
</dbReference>
<feature type="signal peptide" evidence="1">
    <location>
        <begin position="1"/>
        <end position="21"/>
    </location>
</feature>
<dbReference type="Pfam" id="PF14230">
    <property type="entry name" value="DUF4333"/>
    <property type="match status" value="1"/>
</dbReference>
<reference evidence="3 4" key="1">
    <citation type="submission" date="2020-12" db="EMBL/GenBank/DDBJ databases">
        <title>Draft genome sequence of furan degrading bacterial strain FUR100.</title>
        <authorList>
            <person name="Woiski C."/>
        </authorList>
    </citation>
    <scope>NUCLEOTIDE SEQUENCE [LARGE SCALE GENOMIC DNA]</scope>
    <source>
        <strain evidence="3 4">FUR100</strain>
    </source>
</reference>
<organism evidence="3 4">
    <name type="scientific">Rhodococcus erythropolis</name>
    <name type="common">Arthrobacter picolinophilus</name>
    <dbReference type="NCBI Taxonomy" id="1833"/>
    <lineage>
        <taxon>Bacteria</taxon>
        <taxon>Bacillati</taxon>
        <taxon>Actinomycetota</taxon>
        <taxon>Actinomycetes</taxon>
        <taxon>Mycobacteriales</taxon>
        <taxon>Nocardiaceae</taxon>
        <taxon>Rhodococcus</taxon>
        <taxon>Rhodococcus erythropolis group</taxon>
    </lineage>
</organism>
<name>A0A8I1D4B9_RHOER</name>
<comment type="caution">
    <text evidence="3">The sequence shown here is derived from an EMBL/GenBank/DDBJ whole genome shotgun (WGS) entry which is preliminary data.</text>
</comment>
<feature type="domain" description="DUF4333" evidence="2">
    <location>
        <begin position="20"/>
        <end position="92"/>
    </location>
</feature>
<sequence length="116" mass="12140">MSSKVRVAFAPALLASCLVLSGCAELYSAELYSEHVANTVGARIEQRTGTWPTQVECASDLAAVNGATTMCNVTLAAGDVQWYVLATVTNVVGGEVTFTTTYGETMNEACGCVIVH</sequence>
<evidence type="ECO:0000313" key="3">
    <source>
        <dbReference type="EMBL" id="MBH5141077.1"/>
    </source>
</evidence>
<gene>
    <name evidence="3" type="ORF">I3517_00390</name>
</gene>
<dbReference type="AlphaFoldDB" id="A0A8I1D4B9"/>
<dbReference type="RefSeq" id="WP_197940334.1">
    <property type="nucleotide sequence ID" value="NZ_JAECSB010000009.1"/>
</dbReference>
<protein>
    <submittedName>
        <fullName evidence="3">DUF4333 domain-containing protein</fullName>
    </submittedName>
</protein>
<proteinExistence type="predicted"/>
<dbReference type="PROSITE" id="PS51257">
    <property type="entry name" value="PROKAR_LIPOPROTEIN"/>
    <property type="match status" value="1"/>
</dbReference>
<keyword evidence="4" id="KW-1185">Reference proteome</keyword>
<accession>A0A8I1D4B9</accession>
<keyword evidence="1" id="KW-0732">Signal</keyword>
<feature type="chain" id="PRO_5038562976" evidence="1">
    <location>
        <begin position="22"/>
        <end position="116"/>
    </location>
</feature>
<evidence type="ECO:0000256" key="1">
    <source>
        <dbReference type="SAM" id="SignalP"/>
    </source>
</evidence>
<evidence type="ECO:0000259" key="2">
    <source>
        <dbReference type="Pfam" id="PF14230"/>
    </source>
</evidence>
<dbReference type="InterPro" id="IPR025637">
    <property type="entry name" value="DUF4333"/>
</dbReference>
<evidence type="ECO:0000313" key="4">
    <source>
        <dbReference type="Proteomes" id="UP000627573"/>
    </source>
</evidence>